<organism evidence="1 2">
    <name type="scientific">Armillaria borealis</name>
    <dbReference type="NCBI Taxonomy" id="47425"/>
    <lineage>
        <taxon>Eukaryota</taxon>
        <taxon>Fungi</taxon>
        <taxon>Dikarya</taxon>
        <taxon>Basidiomycota</taxon>
        <taxon>Agaricomycotina</taxon>
        <taxon>Agaricomycetes</taxon>
        <taxon>Agaricomycetidae</taxon>
        <taxon>Agaricales</taxon>
        <taxon>Marasmiineae</taxon>
        <taxon>Physalacriaceae</taxon>
        <taxon>Armillaria</taxon>
    </lineage>
</organism>
<gene>
    <name evidence="1" type="ORF">EV421DRAFT_1839829</name>
</gene>
<accession>A0AA39J413</accession>
<dbReference type="AlphaFoldDB" id="A0AA39J413"/>
<proteinExistence type="predicted"/>
<sequence>MSPLSAKVMKRFSTIPPYPRKNDFLGPYNKLLHAFFPADSEYTVIPRSYTFSDLYNSTNAIKFEFEVVFEDKPVFFLQIKRTAGLSCQF</sequence>
<evidence type="ECO:0000313" key="1">
    <source>
        <dbReference type="EMBL" id="KAK0434439.1"/>
    </source>
</evidence>
<evidence type="ECO:0000313" key="2">
    <source>
        <dbReference type="Proteomes" id="UP001175226"/>
    </source>
</evidence>
<dbReference type="EMBL" id="JAUEPT010000071">
    <property type="protein sequence ID" value="KAK0434439.1"/>
    <property type="molecule type" value="Genomic_DNA"/>
</dbReference>
<name>A0AA39J413_9AGAR</name>
<comment type="caution">
    <text evidence="1">The sequence shown here is derived from an EMBL/GenBank/DDBJ whole genome shotgun (WGS) entry which is preliminary data.</text>
</comment>
<protein>
    <submittedName>
        <fullName evidence="1">Uncharacterized protein</fullName>
    </submittedName>
</protein>
<dbReference type="Proteomes" id="UP001175226">
    <property type="component" value="Unassembled WGS sequence"/>
</dbReference>
<keyword evidence="2" id="KW-1185">Reference proteome</keyword>
<reference evidence="1" key="1">
    <citation type="submission" date="2023-06" db="EMBL/GenBank/DDBJ databases">
        <authorList>
            <consortium name="Lawrence Berkeley National Laboratory"/>
            <person name="Ahrendt S."/>
            <person name="Sahu N."/>
            <person name="Indic B."/>
            <person name="Wong-Bajracharya J."/>
            <person name="Merenyi Z."/>
            <person name="Ke H.-M."/>
            <person name="Monk M."/>
            <person name="Kocsube S."/>
            <person name="Drula E."/>
            <person name="Lipzen A."/>
            <person name="Balint B."/>
            <person name="Henrissat B."/>
            <person name="Andreopoulos B."/>
            <person name="Martin F.M."/>
            <person name="Harder C.B."/>
            <person name="Rigling D."/>
            <person name="Ford K.L."/>
            <person name="Foster G.D."/>
            <person name="Pangilinan J."/>
            <person name="Papanicolaou A."/>
            <person name="Barry K."/>
            <person name="LaButti K."/>
            <person name="Viragh M."/>
            <person name="Koriabine M."/>
            <person name="Yan M."/>
            <person name="Riley R."/>
            <person name="Champramary S."/>
            <person name="Plett K.L."/>
            <person name="Tsai I.J."/>
            <person name="Slot J."/>
            <person name="Sipos G."/>
            <person name="Plett J."/>
            <person name="Nagy L.G."/>
            <person name="Grigoriev I.V."/>
        </authorList>
    </citation>
    <scope>NUCLEOTIDE SEQUENCE</scope>
    <source>
        <strain evidence="1">FPL87.14</strain>
    </source>
</reference>